<keyword evidence="5" id="KW-1185">Reference proteome</keyword>
<dbReference type="InterPro" id="IPR057177">
    <property type="entry name" value="DUF7855_N"/>
</dbReference>
<name>A0A081EX15_9EURY</name>
<reference evidence="4 5" key="1">
    <citation type="journal article" date="2015" name="Genome Announc.">
        <title>Draft genome sequence of a Halorubrum H3 strain isolated from the burlinskoye salt lake (Altai Krai, Russia).</title>
        <authorList>
            <person name="Rozanov A.S."/>
            <person name="Bryanskaya A.V."/>
            <person name="Malup T.K."/>
            <person name="Kotenko A.V."/>
            <person name="Peltek S.E."/>
        </authorList>
    </citation>
    <scope>NUCLEOTIDE SEQUENCE [LARGE SCALE GENOMIC DNA]</scope>
    <source>
        <strain evidence="4 5">H3</strain>
    </source>
</reference>
<dbReference type="InterPro" id="IPR058577">
    <property type="entry name" value="DUF7855_C"/>
</dbReference>
<evidence type="ECO:0000313" key="5">
    <source>
        <dbReference type="Proteomes" id="UP000053331"/>
    </source>
</evidence>
<evidence type="ECO:0000313" key="4">
    <source>
        <dbReference type="EMBL" id="KDS91953.1"/>
    </source>
</evidence>
<dbReference type="OrthoDB" id="269514at2157"/>
<dbReference type="Pfam" id="PF26293">
    <property type="entry name" value="DUF7855_C"/>
    <property type="match status" value="1"/>
</dbReference>
<dbReference type="Pfam" id="PF25253">
    <property type="entry name" value="DUF7855"/>
    <property type="match status" value="1"/>
</dbReference>
<dbReference type="AlphaFoldDB" id="A0A081EX15"/>
<feature type="compositionally biased region" description="Basic and acidic residues" evidence="1">
    <location>
        <begin position="100"/>
        <end position="112"/>
    </location>
</feature>
<feature type="domain" description="DUF7855" evidence="2">
    <location>
        <begin position="1"/>
        <end position="64"/>
    </location>
</feature>
<feature type="domain" description="DUF7855" evidence="3">
    <location>
        <begin position="66"/>
        <end position="112"/>
    </location>
</feature>
<comment type="caution">
    <text evidence="4">The sequence shown here is derived from an EMBL/GenBank/DDBJ whole genome shotgun (WGS) entry which is preliminary data.</text>
</comment>
<evidence type="ECO:0000256" key="1">
    <source>
        <dbReference type="SAM" id="MobiDB-lite"/>
    </source>
</evidence>
<sequence length="112" mass="12386">MLLVVTYSAAARTGLRNLCRRHEGAVARRFGRAALLDETVYAAFLALRLRESHGGDVQIERTKPFNEFVALDEPVREAANEYANRDAKATPYAAFAAGTDHPDPDSMRGHEL</sequence>
<dbReference type="Proteomes" id="UP000053331">
    <property type="component" value="Unassembled WGS sequence"/>
</dbReference>
<proteinExistence type="predicted"/>
<dbReference type="RefSeq" id="WP_050024995.1">
    <property type="nucleotide sequence ID" value="NZ_JNFH02000033.1"/>
</dbReference>
<feature type="region of interest" description="Disordered" evidence="1">
    <location>
        <begin position="93"/>
        <end position="112"/>
    </location>
</feature>
<accession>A0A081EX15</accession>
<protein>
    <submittedName>
        <fullName evidence="4">Uncharacterized protein</fullName>
    </submittedName>
</protein>
<evidence type="ECO:0000259" key="2">
    <source>
        <dbReference type="Pfam" id="PF25253"/>
    </source>
</evidence>
<organism evidence="4 5">
    <name type="scientific">Halorubrum saccharovorum</name>
    <dbReference type="NCBI Taxonomy" id="2248"/>
    <lineage>
        <taxon>Archaea</taxon>
        <taxon>Methanobacteriati</taxon>
        <taxon>Methanobacteriota</taxon>
        <taxon>Stenosarchaea group</taxon>
        <taxon>Halobacteria</taxon>
        <taxon>Halobacteriales</taxon>
        <taxon>Haloferacaceae</taxon>
        <taxon>Halorubrum</taxon>
    </lineage>
</organism>
<dbReference type="EMBL" id="JNFH02000033">
    <property type="protein sequence ID" value="KDS91953.1"/>
    <property type="molecule type" value="Genomic_DNA"/>
</dbReference>
<evidence type="ECO:0000259" key="3">
    <source>
        <dbReference type="Pfam" id="PF26293"/>
    </source>
</evidence>
<gene>
    <name evidence="4" type="ORF">FK85_13465</name>
</gene>